<evidence type="ECO:0000313" key="4">
    <source>
        <dbReference type="Proteomes" id="UP000049472"/>
    </source>
</evidence>
<dbReference type="PANTHER" id="PTHR23416:SF78">
    <property type="entry name" value="LIPOPOLYSACCHARIDE BIOSYNTHESIS O-ACETYL TRANSFERASE WBBJ-RELATED"/>
    <property type="match status" value="1"/>
</dbReference>
<dbReference type="InterPro" id="IPR011004">
    <property type="entry name" value="Trimer_LpxA-like_sf"/>
</dbReference>
<dbReference type="Pfam" id="PF00132">
    <property type="entry name" value="Hexapep"/>
    <property type="match status" value="1"/>
</dbReference>
<keyword evidence="1" id="KW-0808">Transferase</keyword>
<proteinExistence type="predicted"/>
<evidence type="ECO:0000313" key="3">
    <source>
        <dbReference type="EMBL" id="CRL41561.1"/>
    </source>
</evidence>
<dbReference type="AlphaFoldDB" id="A0A0M6WV38"/>
<keyword evidence="2" id="KW-0677">Repeat</keyword>
<reference evidence="4" key="1">
    <citation type="submission" date="2015-05" db="EMBL/GenBank/DDBJ databases">
        <authorList>
            <consortium name="Pathogen Informatics"/>
        </authorList>
    </citation>
    <scope>NUCLEOTIDE SEQUENCE [LARGE SCALE GENOMIC DNA]</scope>
    <source>
        <strain evidence="4">T1-815</strain>
    </source>
</reference>
<dbReference type="InterPro" id="IPR018357">
    <property type="entry name" value="Hexapep_transf_CS"/>
</dbReference>
<dbReference type="EMBL" id="CVRQ01000039">
    <property type="protein sequence ID" value="CRL41561.1"/>
    <property type="molecule type" value="Genomic_DNA"/>
</dbReference>
<organism evidence="3 4">
    <name type="scientific">Agathobacter rectalis</name>
    <dbReference type="NCBI Taxonomy" id="39491"/>
    <lineage>
        <taxon>Bacteria</taxon>
        <taxon>Bacillati</taxon>
        <taxon>Bacillota</taxon>
        <taxon>Clostridia</taxon>
        <taxon>Lachnospirales</taxon>
        <taxon>Lachnospiraceae</taxon>
        <taxon>Agathobacter</taxon>
    </lineage>
</organism>
<protein>
    <recommendedName>
        <fullName evidence="5">Acyltransferase</fullName>
    </recommendedName>
</protein>
<dbReference type="PROSITE" id="PS00101">
    <property type="entry name" value="HEXAPEP_TRANSFERASES"/>
    <property type="match status" value="1"/>
</dbReference>
<dbReference type="Gene3D" id="2.160.10.10">
    <property type="entry name" value="Hexapeptide repeat proteins"/>
    <property type="match status" value="1"/>
</dbReference>
<dbReference type="CDD" id="cd04647">
    <property type="entry name" value="LbH_MAT_like"/>
    <property type="match status" value="1"/>
</dbReference>
<gene>
    <name evidence="3" type="ORF">T1815_27251</name>
</gene>
<keyword evidence="4" id="KW-1185">Reference proteome</keyword>
<dbReference type="PANTHER" id="PTHR23416">
    <property type="entry name" value="SIALIC ACID SYNTHASE-RELATED"/>
    <property type="match status" value="1"/>
</dbReference>
<accession>A0A0M6WV38</accession>
<name>A0A0M6WV38_9FIRM</name>
<evidence type="ECO:0008006" key="5">
    <source>
        <dbReference type="Google" id="ProtNLM"/>
    </source>
</evidence>
<dbReference type="SUPFAM" id="SSF51161">
    <property type="entry name" value="Trimeric LpxA-like enzymes"/>
    <property type="match status" value="1"/>
</dbReference>
<dbReference type="GO" id="GO:0016740">
    <property type="term" value="F:transferase activity"/>
    <property type="evidence" value="ECO:0007669"/>
    <property type="project" value="UniProtKB-KW"/>
</dbReference>
<dbReference type="Proteomes" id="UP000049472">
    <property type="component" value="Unassembled WGS sequence"/>
</dbReference>
<dbReference type="InterPro" id="IPR051159">
    <property type="entry name" value="Hexapeptide_acetyltransf"/>
</dbReference>
<dbReference type="InterPro" id="IPR001451">
    <property type="entry name" value="Hexapep"/>
</dbReference>
<evidence type="ECO:0000256" key="2">
    <source>
        <dbReference type="ARBA" id="ARBA00022737"/>
    </source>
</evidence>
<sequence length="164" mass="18368">MSEYLIKIINRVIGILKILCWKILYGSRFHSGKMTFFYPGCHLMIEKTGSINIGDNCFFNRDCSMTSLGEINIGNDCIFGENVKIYDHNHRTDATKGPFRKQGYVIGRVEIGSNVWIGSDVLILPNIRIGDNVIIAAGAIVTKDIPDNVTYIQKRNSVEVPNGK</sequence>
<evidence type="ECO:0000256" key="1">
    <source>
        <dbReference type="ARBA" id="ARBA00022679"/>
    </source>
</evidence>